<dbReference type="OrthoDB" id="268428at2759"/>
<evidence type="ECO:0000313" key="2">
    <source>
        <dbReference type="EMBL" id="KAF9729428.1"/>
    </source>
</evidence>
<keyword evidence="3" id="KW-1185">Reference proteome</keyword>
<feature type="region of interest" description="Disordered" evidence="1">
    <location>
        <begin position="1"/>
        <end position="26"/>
    </location>
</feature>
<reference evidence="2" key="1">
    <citation type="journal article" date="2020" name="Mol. Plant Microbe Interact.">
        <title>Genome Sequence of the Biocontrol Agent Coniothyrium minitans strain Conio (IMI 134523).</title>
        <authorList>
            <person name="Patel D."/>
            <person name="Shittu T.A."/>
            <person name="Baroncelli R."/>
            <person name="Muthumeenakshi S."/>
            <person name="Osborne T.H."/>
            <person name="Janganan T.K."/>
            <person name="Sreenivasaprasad S."/>
        </authorList>
    </citation>
    <scope>NUCLEOTIDE SEQUENCE</scope>
    <source>
        <strain evidence="2">Conio</strain>
    </source>
</reference>
<evidence type="ECO:0000256" key="1">
    <source>
        <dbReference type="SAM" id="MobiDB-lite"/>
    </source>
</evidence>
<dbReference type="Proteomes" id="UP000756921">
    <property type="component" value="Unassembled WGS sequence"/>
</dbReference>
<name>A0A9P6KJI9_9PLEO</name>
<dbReference type="AlphaFoldDB" id="A0A9P6KJI9"/>
<accession>A0A9P6KJI9</accession>
<evidence type="ECO:0000313" key="3">
    <source>
        <dbReference type="Proteomes" id="UP000756921"/>
    </source>
</evidence>
<organism evidence="2 3">
    <name type="scientific">Paraphaeosphaeria minitans</name>
    <dbReference type="NCBI Taxonomy" id="565426"/>
    <lineage>
        <taxon>Eukaryota</taxon>
        <taxon>Fungi</taxon>
        <taxon>Dikarya</taxon>
        <taxon>Ascomycota</taxon>
        <taxon>Pezizomycotina</taxon>
        <taxon>Dothideomycetes</taxon>
        <taxon>Pleosporomycetidae</taxon>
        <taxon>Pleosporales</taxon>
        <taxon>Massarineae</taxon>
        <taxon>Didymosphaeriaceae</taxon>
        <taxon>Paraphaeosphaeria</taxon>
    </lineage>
</organism>
<dbReference type="EMBL" id="WJXW01000016">
    <property type="protein sequence ID" value="KAF9729428.1"/>
    <property type="molecule type" value="Genomic_DNA"/>
</dbReference>
<sequence>MNGEMVENNCDVKPSPVTEEDEGSLSNNLGVKDAEITRIWHVINVADKYHFDVLLLRGFFEKRCVTHFNLLIDSMDEDFARQLAFSCYIFDPAEGFSSVTKWFAYNFAGHTTEKTPSGIVQAHASLSAGLVGLIKHIHGSLKTPLHRGIWDKVGKVLEHGEQECRCGRWASVCGRYFAKLVNVDA</sequence>
<comment type="caution">
    <text evidence="2">The sequence shown here is derived from an EMBL/GenBank/DDBJ whole genome shotgun (WGS) entry which is preliminary data.</text>
</comment>
<proteinExistence type="predicted"/>
<gene>
    <name evidence="2" type="ORF">PMIN01_12292</name>
</gene>
<protein>
    <submittedName>
        <fullName evidence="2">Uncharacterized protein</fullName>
    </submittedName>
</protein>